<dbReference type="Gene3D" id="1.20.120.530">
    <property type="entry name" value="GntR ligand-binding domain-like"/>
    <property type="match status" value="1"/>
</dbReference>
<dbReference type="InterPro" id="IPR000524">
    <property type="entry name" value="Tscrpt_reg_HTH_GntR"/>
</dbReference>
<dbReference type="PRINTS" id="PR00035">
    <property type="entry name" value="HTHGNTR"/>
</dbReference>
<dbReference type="PANTHER" id="PTHR43537">
    <property type="entry name" value="TRANSCRIPTIONAL REGULATOR, GNTR FAMILY"/>
    <property type="match status" value="1"/>
</dbReference>
<evidence type="ECO:0000256" key="3">
    <source>
        <dbReference type="ARBA" id="ARBA00023163"/>
    </source>
</evidence>
<evidence type="ECO:0000256" key="1">
    <source>
        <dbReference type="ARBA" id="ARBA00023015"/>
    </source>
</evidence>
<evidence type="ECO:0000256" key="2">
    <source>
        <dbReference type="ARBA" id="ARBA00023125"/>
    </source>
</evidence>
<dbReference type="PROSITE" id="PS50949">
    <property type="entry name" value="HTH_GNTR"/>
    <property type="match status" value="1"/>
</dbReference>
<dbReference type="Pfam" id="PF00392">
    <property type="entry name" value="GntR"/>
    <property type="match status" value="1"/>
</dbReference>
<dbReference type="InterPro" id="IPR008920">
    <property type="entry name" value="TF_FadR/GntR_C"/>
</dbReference>
<dbReference type="InterPro" id="IPR036390">
    <property type="entry name" value="WH_DNA-bd_sf"/>
</dbReference>
<dbReference type="GO" id="GO:0003677">
    <property type="term" value="F:DNA binding"/>
    <property type="evidence" value="ECO:0007669"/>
    <property type="project" value="UniProtKB-KW"/>
</dbReference>
<dbReference type="Pfam" id="PF07729">
    <property type="entry name" value="FCD"/>
    <property type="match status" value="1"/>
</dbReference>
<dbReference type="PANTHER" id="PTHR43537:SF24">
    <property type="entry name" value="GLUCONATE OPERON TRANSCRIPTIONAL REPRESSOR"/>
    <property type="match status" value="1"/>
</dbReference>
<reference evidence="5 6" key="1">
    <citation type="submission" date="2020-07" db="EMBL/GenBank/DDBJ databases">
        <title>Draft genome sequence of four isobutane-metabolizing strains capable of cometabolically degrading diverse ether contaminants.</title>
        <authorList>
            <person name="Chen W."/>
            <person name="Faulkner N."/>
            <person name="Smith C."/>
            <person name="Hyman M."/>
        </authorList>
    </citation>
    <scope>NUCLEOTIDE SEQUENCE [LARGE SCALE GENOMIC DNA]</scope>
    <source>
        <strain evidence="5 6">2A</strain>
    </source>
</reference>
<name>A0A7G8PC06_9MYCO</name>
<feature type="domain" description="HTH gntR-type" evidence="4">
    <location>
        <begin position="41"/>
        <end position="111"/>
    </location>
</feature>
<evidence type="ECO:0000313" key="6">
    <source>
        <dbReference type="Proteomes" id="UP000515498"/>
    </source>
</evidence>
<gene>
    <name evidence="5" type="ORF">HZU40_27435</name>
</gene>
<dbReference type="InterPro" id="IPR011711">
    <property type="entry name" value="GntR_C"/>
</dbReference>
<dbReference type="KEGG" id="mflu:HZU40_27435"/>
<evidence type="ECO:0000259" key="4">
    <source>
        <dbReference type="PROSITE" id="PS50949"/>
    </source>
</evidence>
<dbReference type="SUPFAM" id="SSF46785">
    <property type="entry name" value="Winged helix' DNA-binding domain"/>
    <property type="match status" value="1"/>
</dbReference>
<keyword evidence="2" id="KW-0238">DNA-binding</keyword>
<dbReference type="InterPro" id="IPR036388">
    <property type="entry name" value="WH-like_DNA-bd_sf"/>
</dbReference>
<dbReference type="SUPFAM" id="SSF48008">
    <property type="entry name" value="GntR ligand-binding domain-like"/>
    <property type="match status" value="1"/>
</dbReference>
<accession>A0A7G8PC06</accession>
<keyword evidence="1" id="KW-0805">Transcription regulation</keyword>
<evidence type="ECO:0000313" key="5">
    <source>
        <dbReference type="EMBL" id="QNJ91872.1"/>
    </source>
</evidence>
<organism evidence="5 6">
    <name type="scientific">Mycolicibacterium fluoranthenivorans</name>
    <dbReference type="NCBI Taxonomy" id="258505"/>
    <lineage>
        <taxon>Bacteria</taxon>
        <taxon>Bacillati</taxon>
        <taxon>Actinomycetota</taxon>
        <taxon>Actinomycetes</taxon>
        <taxon>Mycobacteriales</taxon>
        <taxon>Mycobacteriaceae</taxon>
        <taxon>Mycolicibacterium</taxon>
    </lineage>
</organism>
<protein>
    <submittedName>
        <fullName evidence="5">FadR family transcriptional regulator</fullName>
    </submittedName>
</protein>
<dbReference type="GO" id="GO:0003700">
    <property type="term" value="F:DNA-binding transcription factor activity"/>
    <property type="evidence" value="ECO:0007669"/>
    <property type="project" value="InterPro"/>
</dbReference>
<proteinExistence type="predicted"/>
<dbReference type="SMART" id="SM00345">
    <property type="entry name" value="HTH_GNTR"/>
    <property type="match status" value="1"/>
</dbReference>
<dbReference type="SMART" id="SM00895">
    <property type="entry name" value="FCD"/>
    <property type="match status" value="1"/>
</dbReference>
<dbReference type="EMBL" id="CP059894">
    <property type="protein sequence ID" value="QNJ91872.1"/>
    <property type="molecule type" value="Genomic_DNA"/>
</dbReference>
<sequence>MRFHQRAQLGAQGSGVGPHVEVHSGDATTILIRIASICFVPTPQRRIAETVAADLRNRILAGADRLPTQDQLVAEFGVSYPSVREALRILETEGLVTVRRGSVGGAQVHRPDESSAAYHLGLALQGASVPIGDLAAGLQVLEPLCAAEVARRSDRLKVVVPVLTRNVDASADVVGDGAAFTRCAREFHDLMVEFTPNATIRHVVGSLVALWSAQEEKWADALVRRGEYPTAAEARSAVRTHGRLVDEIAAGRAEEAERIARRHLAATQELLLERFTDDVVHAVRGTKSHAGRCC</sequence>
<keyword evidence="3" id="KW-0804">Transcription</keyword>
<dbReference type="AlphaFoldDB" id="A0A7G8PC06"/>
<dbReference type="Proteomes" id="UP000515498">
    <property type="component" value="Chromosome"/>
</dbReference>
<dbReference type="CDD" id="cd07377">
    <property type="entry name" value="WHTH_GntR"/>
    <property type="match status" value="1"/>
</dbReference>
<dbReference type="Gene3D" id="1.10.10.10">
    <property type="entry name" value="Winged helix-like DNA-binding domain superfamily/Winged helix DNA-binding domain"/>
    <property type="match status" value="1"/>
</dbReference>